<name>J3MTL2_ORYBR</name>
<dbReference type="OrthoDB" id="682725at2759"/>
<evidence type="ECO:0000256" key="1">
    <source>
        <dbReference type="SAM" id="MobiDB-lite"/>
    </source>
</evidence>
<reference evidence="2" key="1">
    <citation type="journal article" date="2013" name="Nat. Commun.">
        <title>Whole-genome sequencing of Oryza brachyantha reveals mechanisms underlying Oryza genome evolution.</title>
        <authorList>
            <person name="Chen J."/>
            <person name="Huang Q."/>
            <person name="Gao D."/>
            <person name="Wang J."/>
            <person name="Lang Y."/>
            <person name="Liu T."/>
            <person name="Li B."/>
            <person name="Bai Z."/>
            <person name="Luis Goicoechea J."/>
            <person name="Liang C."/>
            <person name="Chen C."/>
            <person name="Zhang W."/>
            <person name="Sun S."/>
            <person name="Liao Y."/>
            <person name="Zhang X."/>
            <person name="Yang L."/>
            <person name="Song C."/>
            <person name="Wang M."/>
            <person name="Shi J."/>
            <person name="Liu G."/>
            <person name="Liu J."/>
            <person name="Zhou H."/>
            <person name="Zhou W."/>
            <person name="Yu Q."/>
            <person name="An N."/>
            <person name="Chen Y."/>
            <person name="Cai Q."/>
            <person name="Wang B."/>
            <person name="Liu B."/>
            <person name="Min J."/>
            <person name="Huang Y."/>
            <person name="Wu H."/>
            <person name="Li Z."/>
            <person name="Zhang Y."/>
            <person name="Yin Y."/>
            <person name="Song W."/>
            <person name="Jiang J."/>
            <person name="Jackson S.A."/>
            <person name="Wing R.A."/>
            <person name="Wang J."/>
            <person name="Chen M."/>
        </authorList>
    </citation>
    <scope>NUCLEOTIDE SEQUENCE [LARGE SCALE GENOMIC DNA]</scope>
    <source>
        <strain evidence="2">cv. IRGC 101232</strain>
    </source>
</reference>
<feature type="compositionally biased region" description="Polar residues" evidence="1">
    <location>
        <begin position="231"/>
        <end position="241"/>
    </location>
</feature>
<dbReference type="EnsemblPlants" id="OB08G24430.1">
    <property type="protein sequence ID" value="OB08G24430.1"/>
    <property type="gene ID" value="OB08G24430"/>
</dbReference>
<evidence type="ECO:0000313" key="3">
    <source>
        <dbReference type="Proteomes" id="UP000006038"/>
    </source>
</evidence>
<accession>J3MTL2</accession>
<dbReference type="Gene3D" id="3.40.50.2300">
    <property type="match status" value="1"/>
</dbReference>
<dbReference type="SUPFAM" id="SSF52172">
    <property type="entry name" value="CheY-like"/>
    <property type="match status" value="1"/>
</dbReference>
<evidence type="ECO:0008006" key="4">
    <source>
        <dbReference type="Google" id="ProtNLM"/>
    </source>
</evidence>
<organism evidence="2">
    <name type="scientific">Oryza brachyantha</name>
    <name type="common">malo sina</name>
    <dbReference type="NCBI Taxonomy" id="4533"/>
    <lineage>
        <taxon>Eukaryota</taxon>
        <taxon>Viridiplantae</taxon>
        <taxon>Streptophyta</taxon>
        <taxon>Embryophyta</taxon>
        <taxon>Tracheophyta</taxon>
        <taxon>Spermatophyta</taxon>
        <taxon>Magnoliopsida</taxon>
        <taxon>Liliopsida</taxon>
        <taxon>Poales</taxon>
        <taxon>Poaceae</taxon>
        <taxon>BOP clade</taxon>
        <taxon>Oryzoideae</taxon>
        <taxon>Oryzeae</taxon>
        <taxon>Oryzinae</taxon>
        <taxon>Oryza</taxon>
    </lineage>
</organism>
<dbReference type="GeneID" id="102715046"/>
<protein>
    <recommendedName>
        <fullName evidence="4">Response regulatory domain-containing protein</fullName>
    </recommendedName>
</protein>
<keyword evidence="3" id="KW-1185">Reference proteome</keyword>
<dbReference type="OMA" id="MYCLEER"/>
<dbReference type="GO" id="GO:0005634">
    <property type="term" value="C:nucleus"/>
    <property type="evidence" value="ECO:0007669"/>
    <property type="project" value="EnsemblPlants"/>
</dbReference>
<dbReference type="eggNOG" id="ENOG502RRR6">
    <property type="taxonomic scope" value="Eukaryota"/>
</dbReference>
<feature type="compositionally biased region" description="Basic and acidic residues" evidence="1">
    <location>
        <begin position="242"/>
        <end position="255"/>
    </location>
</feature>
<dbReference type="KEGG" id="obr:102715046"/>
<reference evidence="2" key="2">
    <citation type="submission" date="2013-04" db="UniProtKB">
        <authorList>
            <consortium name="EnsemblPlants"/>
        </authorList>
    </citation>
    <scope>IDENTIFICATION</scope>
</reference>
<dbReference type="Proteomes" id="UP000006038">
    <property type="component" value="Chromosome 8"/>
</dbReference>
<gene>
    <name evidence="2" type="primary">LOC102715046</name>
</gene>
<dbReference type="InterPro" id="IPR011006">
    <property type="entry name" value="CheY-like_superfamily"/>
</dbReference>
<dbReference type="HOGENOM" id="CLU_027175_0_0_1"/>
<evidence type="ECO:0000313" key="2">
    <source>
        <dbReference type="EnsemblPlants" id="OB08G24430.1"/>
    </source>
</evidence>
<feature type="region of interest" description="Disordered" evidence="1">
    <location>
        <begin position="231"/>
        <end position="255"/>
    </location>
</feature>
<dbReference type="Gramene" id="OB08G24430.1">
    <property type="protein sequence ID" value="OB08G24430.1"/>
    <property type="gene ID" value="OB08G24430"/>
</dbReference>
<proteinExistence type="predicted"/>
<dbReference type="AlphaFoldDB" id="J3MTL2"/>
<dbReference type="RefSeq" id="XP_006660186.1">
    <property type="nucleotide sequence ID" value="XM_006660123.2"/>
</dbReference>
<sequence>MDQEMVALFPGGLRVMLIGDDAKAVRSAIAAMSSTGLRCRVVASYATASAGLRALSSNNVADVQAVLCDVHKVVSSGFDFRLVVETELHIPVIYILSTKDTVAGEDEEFLNLLLDTATYVVRKPLSSDVMAHVWRVVAWRRSCLEDRIPSGGVANVDALAGAHNEDGDNDDGVVIVDEQPQVHYKTVRPGGSRKRQLTIIDVDGNNGSNANCSGEAGAKSTNILEKVNENGLSRQHGSSHLQEYREKQQKEVHADDRRLLQPADSPFLKAILPSLNLSPLNPPPAGLSSVAGSGSSTAAPFQQFQQPADNAVISFVNNAAPVAVKAPPAAFAGSGAAAPFQVPAYQQLQQPFGSNGNAVISFNNIAPAVSAPAPARAQQPPSGVQLGAPPQKLFMGPFSYQGPTPPTLHNHIDLLHAFPPRVTTAMDKGKAPLIELPFGQPVDDLLDGETAYYGGAAPSIGAPRAAGVPQNNAAAGSSFMAPPMQPVFSITSPIMATQAGEGGSAAVVVEPEENAAATAEAAAPNSVVEPFVVLPDPVDPFAPLDGEDDIIMFSLESLLGLGLDDDATMLPLEDAGAATGDAAGGSLDGEEGGWDLDLDDILMNNKNDFEFAFLEDMDGSE</sequence>